<feature type="transmembrane region" description="Helical" evidence="2">
    <location>
        <begin position="16"/>
        <end position="38"/>
    </location>
</feature>
<organism evidence="3 4">
    <name type="scientific">Argiope bruennichi</name>
    <name type="common">Wasp spider</name>
    <name type="synonym">Aranea bruennichi</name>
    <dbReference type="NCBI Taxonomy" id="94029"/>
    <lineage>
        <taxon>Eukaryota</taxon>
        <taxon>Metazoa</taxon>
        <taxon>Ecdysozoa</taxon>
        <taxon>Arthropoda</taxon>
        <taxon>Chelicerata</taxon>
        <taxon>Arachnida</taxon>
        <taxon>Araneae</taxon>
        <taxon>Araneomorphae</taxon>
        <taxon>Entelegynae</taxon>
        <taxon>Araneoidea</taxon>
        <taxon>Araneidae</taxon>
        <taxon>Argiope</taxon>
    </lineage>
</organism>
<evidence type="ECO:0000313" key="4">
    <source>
        <dbReference type="Proteomes" id="UP000807504"/>
    </source>
</evidence>
<protein>
    <submittedName>
        <fullName evidence="3">Uncharacterized protein</fullName>
    </submittedName>
</protein>
<gene>
    <name evidence="3" type="ORF">HNY73_000963</name>
</gene>
<proteinExistence type="predicted"/>
<feature type="compositionally biased region" description="Gly residues" evidence="1">
    <location>
        <begin position="325"/>
        <end position="357"/>
    </location>
</feature>
<keyword evidence="2" id="KW-0812">Transmembrane</keyword>
<comment type="caution">
    <text evidence="3">The sequence shown here is derived from an EMBL/GenBank/DDBJ whole genome shotgun (WGS) entry which is preliminary data.</text>
</comment>
<keyword evidence="2" id="KW-0472">Membrane</keyword>
<evidence type="ECO:0000256" key="2">
    <source>
        <dbReference type="SAM" id="Phobius"/>
    </source>
</evidence>
<feature type="compositionally biased region" description="Acidic residues" evidence="1">
    <location>
        <begin position="167"/>
        <end position="177"/>
    </location>
</feature>
<evidence type="ECO:0000313" key="3">
    <source>
        <dbReference type="EMBL" id="KAF8796607.1"/>
    </source>
</evidence>
<dbReference type="EMBL" id="JABXBU010000001">
    <property type="protein sequence ID" value="KAF8796607.1"/>
    <property type="molecule type" value="Genomic_DNA"/>
</dbReference>
<name>A0A8T0FZT9_ARGBR</name>
<feature type="region of interest" description="Disordered" evidence="1">
    <location>
        <begin position="147"/>
        <end position="195"/>
    </location>
</feature>
<reference evidence="3" key="2">
    <citation type="submission" date="2020-06" db="EMBL/GenBank/DDBJ databases">
        <authorList>
            <person name="Sheffer M."/>
        </authorList>
    </citation>
    <scope>NUCLEOTIDE SEQUENCE</scope>
</reference>
<feature type="compositionally biased region" description="Basic residues" evidence="1">
    <location>
        <begin position="181"/>
        <end position="193"/>
    </location>
</feature>
<reference evidence="3" key="1">
    <citation type="journal article" date="2020" name="bioRxiv">
        <title>Chromosome-level reference genome of the European wasp spider Argiope bruennichi: a resource for studies on range expansion and evolutionary adaptation.</title>
        <authorList>
            <person name="Sheffer M.M."/>
            <person name="Hoppe A."/>
            <person name="Krehenwinkel H."/>
            <person name="Uhl G."/>
            <person name="Kuss A.W."/>
            <person name="Jensen L."/>
            <person name="Jensen C."/>
            <person name="Gillespie R.G."/>
            <person name="Hoff K.J."/>
            <person name="Prost S."/>
        </authorList>
    </citation>
    <scope>NUCLEOTIDE SEQUENCE</scope>
</reference>
<accession>A0A8T0FZT9</accession>
<keyword evidence="2" id="KW-1133">Transmembrane helix</keyword>
<dbReference type="AlphaFoldDB" id="A0A8T0FZT9"/>
<feature type="region of interest" description="Disordered" evidence="1">
    <location>
        <begin position="313"/>
        <end position="357"/>
    </location>
</feature>
<evidence type="ECO:0000256" key="1">
    <source>
        <dbReference type="SAM" id="MobiDB-lite"/>
    </source>
</evidence>
<dbReference type="Proteomes" id="UP000807504">
    <property type="component" value="Unassembled WGS sequence"/>
</dbReference>
<keyword evidence="4" id="KW-1185">Reference proteome</keyword>
<sequence>MTGDRGNGGRSGSMKCIVTVGIILPLLAAIIGVAAWTLTNEKLHSRSQPTSVHLGGHSSYRSADHIFEERNDDIEFGQKLPIGAAVNKDVIGSPLEEERDILPPSPEEQPNRDPLYVVHYVPQGKDAAPETPKPPKQDGSDVLSKILSAGKGTGKGTPQFVVFAPSPEEEDAEDEDDSARVARKRVKKKKKARKDVVEYDDDEYVENSQLKPKVAAPRPRHGDFESSEYQNNHHQPHHFSHQPHYYNNHNQQQHMPCCAQPMMTTAAPGLTIQMGQGLPMSPLGMLRQLLRPKVDLRKKLFFGIQLENGMGFGGEQPAAPAQPAQGGGGMMPAGGGMGQHQGQGQHQGMGGGMYRFG</sequence>
<feature type="compositionally biased region" description="Low complexity" evidence="1">
    <location>
        <begin position="315"/>
        <end position="324"/>
    </location>
</feature>